<dbReference type="Pfam" id="PF18197">
    <property type="entry name" value="TTHB210-like"/>
    <property type="match status" value="1"/>
</dbReference>
<keyword evidence="3" id="KW-1185">Reference proteome</keyword>
<feature type="domain" description="TTHB210-like" evidence="1">
    <location>
        <begin position="67"/>
        <end position="113"/>
    </location>
</feature>
<dbReference type="PROSITE" id="PS51257">
    <property type="entry name" value="PROKAR_LIPOPROTEIN"/>
    <property type="match status" value="1"/>
</dbReference>
<dbReference type="InterPro" id="IPR040832">
    <property type="entry name" value="TTHB210-like_dom"/>
</dbReference>
<protein>
    <recommendedName>
        <fullName evidence="1">TTHB210-like domain-containing protein</fullName>
    </recommendedName>
</protein>
<dbReference type="RefSeq" id="WP_119436195.1">
    <property type="nucleotide sequence ID" value="NZ_QWGR01000001.1"/>
</dbReference>
<proteinExistence type="predicted"/>
<evidence type="ECO:0000313" key="2">
    <source>
        <dbReference type="EMBL" id="RIJ50727.1"/>
    </source>
</evidence>
<name>A0A399T940_9BACT</name>
<evidence type="ECO:0000313" key="3">
    <source>
        <dbReference type="Proteomes" id="UP000265926"/>
    </source>
</evidence>
<organism evidence="2 3">
    <name type="scientific">Maribellus luteus</name>
    <dbReference type="NCBI Taxonomy" id="2305463"/>
    <lineage>
        <taxon>Bacteria</taxon>
        <taxon>Pseudomonadati</taxon>
        <taxon>Bacteroidota</taxon>
        <taxon>Bacteroidia</taxon>
        <taxon>Marinilabiliales</taxon>
        <taxon>Prolixibacteraceae</taxon>
        <taxon>Maribellus</taxon>
    </lineage>
</organism>
<dbReference type="CDD" id="cd11669">
    <property type="entry name" value="TTHB210-like"/>
    <property type="match status" value="1"/>
</dbReference>
<dbReference type="AlphaFoldDB" id="A0A399T940"/>
<accession>A0A399T940</accession>
<dbReference type="Proteomes" id="UP000265926">
    <property type="component" value="Unassembled WGS sequence"/>
</dbReference>
<dbReference type="OrthoDB" id="2867208at2"/>
<gene>
    <name evidence="2" type="ORF">D1614_02020</name>
</gene>
<sequence>MNKTIRKSWILLLVISLWGLQSCQKDELISSEEEGLLELKSASMNTFYSSTVPVGNGVVRAFVTQSKNGDPIEVGINVSAKALEKLPNEMMQYVLELPRGKGNNFYTHVLFDWNPMGHEPPGIYDLPHFDIHFYTISNEHRMEIPPMAPPYLDPAPDAMYIPPMHMELEGLVPQMGAHWVDLTSPELGGATFTRTFIWGSYQGEFIFWEPMITRDYLLTMPDEIIPIPQPEAYQKAGWYATDYKISYSSVKKQYTISLVNLVHQEAQ</sequence>
<dbReference type="EMBL" id="QWGR01000001">
    <property type="protein sequence ID" value="RIJ50727.1"/>
    <property type="molecule type" value="Genomic_DNA"/>
</dbReference>
<evidence type="ECO:0000259" key="1">
    <source>
        <dbReference type="Pfam" id="PF18197"/>
    </source>
</evidence>
<comment type="caution">
    <text evidence="2">The sequence shown here is derived from an EMBL/GenBank/DDBJ whole genome shotgun (WGS) entry which is preliminary data.</text>
</comment>
<dbReference type="InterPro" id="IPR033786">
    <property type="entry name" value="TTHB210-like"/>
</dbReference>
<reference evidence="2 3" key="1">
    <citation type="submission" date="2018-08" db="EMBL/GenBank/DDBJ databases">
        <title>Pallidiluteibacterium maritimus gen. nov., sp. nov., isolated from coastal sediment.</title>
        <authorList>
            <person name="Zhou L.Y."/>
        </authorList>
    </citation>
    <scope>NUCLEOTIDE SEQUENCE [LARGE SCALE GENOMIC DNA]</scope>
    <source>
        <strain evidence="2 3">XSD2</strain>
    </source>
</reference>